<dbReference type="AlphaFoldDB" id="A0A9P1NAR2"/>
<keyword evidence="3" id="KW-1185">Reference proteome</keyword>
<evidence type="ECO:0000256" key="1">
    <source>
        <dbReference type="SAM" id="Phobius"/>
    </source>
</evidence>
<gene>
    <name evidence="2" type="ORF">CAMP_LOCUS18617</name>
</gene>
<dbReference type="EMBL" id="CANHGI010000006">
    <property type="protein sequence ID" value="CAI5455980.1"/>
    <property type="molecule type" value="Genomic_DNA"/>
</dbReference>
<proteinExistence type="predicted"/>
<protein>
    <submittedName>
        <fullName evidence="2">Uncharacterized protein</fullName>
    </submittedName>
</protein>
<evidence type="ECO:0000313" key="3">
    <source>
        <dbReference type="Proteomes" id="UP001152747"/>
    </source>
</evidence>
<keyword evidence="1" id="KW-0472">Membrane</keyword>
<reference evidence="2" key="1">
    <citation type="submission" date="2022-11" db="EMBL/GenBank/DDBJ databases">
        <authorList>
            <person name="Kikuchi T."/>
        </authorList>
    </citation>
    <scope>NUCLEOTIDE SEQUENCE</scope>
    <source>
        <strain evidence="2">PS1010</strain>
    </source>
</reference>
<feature type="transmembrane region" description="Helical" evidence="1">
    <location>
        <begin position="6"/>
        <end position="26"/>
    </location>
</feature>
<keyword evidence="1" id="KW-0812">Transmembrane</keyword>
<sequence length="140" mass="16739">MFHNFQRIVLISPIVMVLFIVIWHRYQAGLNFKFDKTGFFTCNWTTNTTVTINRSFLCTDYAFWYQNLPEEHRPPLGENDIIVNSTQVACPLRIQLIYRALESIRDYNPAYYVKYLKYFMKKPNVHAHYKECQRNLTKSG</sequence>
<accession>A0A9P1NAR2</accession>
<keyword evidence="1" id="KW-1133">Transmembrane helix</keyword>
<name>A0A9P1NAR2_9PELO</name>
<dbReference type="Proteomes" id="UP001152747">
    <property type="component" value="Unassembled WGS sequence"/>
</dbReference>
<evidence type="ECO:0000313" key="2">
    <source>
        <dbReference type="EMBL" id="CAI5455980.1"/>
    </source>
</evidence>
<organism evidence="2 3">
    <name type="scientific">Caenorhabditis angaria</name>
    <dbReference type="NCBI Taxonomy" id="860376"/>
    <lineage>
        <taxon>Eukaryota</taxon>
        <taxon>Metazoa</taxon>
        <taxon>Ecdysozoa</taxon>
        <taxon>Nematoda</taxon>
        <taxon>Chromadorea</taxon>
        <taxon>Rhabditida</taxon>
        <taxon>Rhabditina</taxon>
        <taxon>Rhabditomorpha</taxon>
        <taxon>Rhabditoidea</taxon>
        <taxon>Rhabditidae</taxon>
        <taxon>Peloderinae</taxon>
        <taxon>Caenorhabditis</taxon>
    </lineage>
</organism>
<comment type="caution">
    <text evidence="2">The sequence shown here is derived from an EMBL/GenBank/DDBJ whole genome shotgun (WGS) entry which is preliminary data.</text>
</comment>